<dbReference type="Proteomes" id="UP001469553">
    <property type="component" value="Unassembled WGS sequence"/>
</dbReference>
<keyword evidence="2" id="KW-1185">Reference proteome</keyword>
<protein>
    <submittedName>
        <fullName evidence="1">Uncharacterized protein</fullName>
    </submittedName>
</protein>
<reference evidence="1 2" key="1">
    <citation type="submission" date="2021-06" db="EMBL/GenBank/DDBJ databases">
        <authorList>
            <person name="Palmer J.M."/>
        </authorList>
    </citation>
    <scope>NUCLEOTIDE SEQUENCE [LARGE SCALE GENOMIC DNA]</scope>
    <source>
        <strain evidence="1 2">AS_MEX2019</strain>
        <tissue evidence="1">Muscle</tissue>
    </source>
</reference>
<evidence type="ECO:0000313" key="1">
    <source>
        <dbReference type="EMBL" id="MEQ2308466.1"/>
    </source>
</evidence>
<gene>
    <name evidence="1" type="ORF">AMECASPLE_028529</name>
</gene>
<name>A0ABV0ZR25_9TELE</name>
<evidence type="ECO:0000313" key="2">
    <source>
        <dbReference type="Proteomes" id="UP001469553"/>
    </source>
</evidence>
<comment type="caution">
    <text evidence="1">The sequence shown here is derived from an EMBL/GenBank/DDBJ whole genome shotgun (WGS) entry which is preliminary data.</text>
</comment>
<proteinExistence type="predicted"/>
<accession>A0ABV0ZR25</accession>
<dbReference type="EMBL" id="JAHRIP010068983">
    <property type="protein sequence ID" value="MEQ2308466.1"/>
    <property type="molecule type" value="Genomic_DNA"/>
</dbReference>
<sequence length="99" mass="11072">MIIRLQSALSALIGVQDLPLISWTPAGSSKLSSGEFIWLLPCDFFYPNWLEIHPSMHCLNLFILAQYIATGGYLQQSLGKMRVYPEQVTNPSQGNIETT</sequence>
<organism evidence="1 2">
    <name type="scientific">Ameca splendens</name>
    <dbReference type="NCBI Taxonomy" id="208324"/>
    <lineage>
        <taxon>Eukaryota</taxon>
        <taxon>Metazoa</taxon>
        <taxon>Chordata</taxon>
        <taxon>Craniata</taxon>
        <taxon>Vertebrata</taxon>
        <taxon>Euteleostomi</taxon>
        <taxon>Actinopterygii</taxon>
        <taxon>Neopterygii</taxon>
        <taxon>Teleostei</taxon>
        <taxon>Neoteleostei</taxon>
        <taxon>Acanthomorphata</taxon>
        <taxon>Ovalentaria</taxon>
        <taxon>Atherinomorphae</taxon>
        <taxon>Cyprinodontiformes</taxon>
        <taxon>Goodeidae</taxon>
        <taxon>Ameca</taxon>
    </lineage>
</organism>